<dbReference type="Proteomes" id="UP001583186">
    <property type="component" value="Unassembled WGS sequence"/>
</dbReference>
<keyword evidence="2" id="KW-0808">Transferase</keyword>
<dbReference type="GO" id="GO:0008168">
    <property type="term" value="F:methyltransferase activity"/>
    <property type="evidence" value="ECO:0007669"/>
    <property type="project" value="UniProtKB-KW"/>
</dbReference>
<dbReference type="InterPro" id="IPR019410">
    <property type="entry name" value="Methyltransf_16"/>
</dbReference>
<evidence type="ECO:0000256" key="1">
    <source>
        <dbReference type="SAM" id="MobiDB-lite"/>
    </source>
</evidence>
<reference evidence="2 3" key="1">
    <citation type="journal article" date="2024" name="IMA Fungus">
        <title>IMA Genome - F19 : A genome assembly and annotation guide to empower mycologists, including annotated draft genome sequences of Ceratocystis pirilliformis, Diaporthe australafricana, Fusarium ophioides, Paecilomyces lecythidis, and Sporothrix stenoceras.</title>
        <authorList>
            <person name="Aylward J."/>
            <person name="Wilson A.M."/>
            <person name="Visagie C.M."/>
            <person name="Spraker J."/>
            <person name="Barnes I."/>
            <person name="Buitendag C."/>
            <person name="Ceriani C."/>
            <person name="Del Mar Angel L."/>
            <person name="du Plessis D."/>
            <person name="Fuchs T."/>
            <person name="Gasser K."/>
            <person name="Kramer D."/>
            <person name="Li W."/>
            <person name="Munsamy K."/>
            <person name="Piso A."/>
            <person name="Price J.L."/>
            <person name="Sonnekus B."/>
            <person name="Thomas C."/>
            <person name="van der Nest A."/>
            <person name="van Dijk A."/>
            <person name="van Heerden A."/>
            <person name="van Vuuren N."/>
            <person name="Yilmaz N."/>
            <person name="Duong T.A."/>
            <person name="van der Merwe N.A."/>
            <person name="Wingfield M.J."/>
            <person name="Wingfield B.D."/>
        </authorList>
    </citation>
    <scope>NUCLEOTIDE SEQUENCE [LARGE SCALE GENOMIC DNA]</scope>
    <source>
        <strain evidence="2 3">CMW 5346</strain>
    </source>
</reference>
<evidence type="ECO:0000313" key="2">
    <source>
        <dbReference type="EMBL" id="KAL1900478.1"/>
    </source>
</evidence>
<dbReference type="InterPro" id="IPR029063">
    <property type="entry name" value="SAM-dependent_MTases_sf"/>
</dbReference>
<dbReference type="Pfam" id="PF10294">
    <property type="entry name" value="Methyltransf_16"/>
    <property type="match status" value="1"/>
</dbReference>
<keyword evidence="3" id="KW-1185">Reference proteome</keyword>
<protein>
    <submittedName>
        <fullName evidence="2">Ribosomal protein lysine methyltransferase</fullName>
    </submittedName>
</protein>
<organism evidence="2 3">
    <name type="scientific">Sporothrix stenoceras</name>
    <dbReference type="NCBI Taxonomy" id="5173"/>
    <lineage>
        <taxon>Eukaryota</taxon>
        <taxon>Fungi</taxon>
        <taxon>Dikarya</taxon>
        <taxon>Ascomycota</taxon>
        <taxon>Pezizomycotina</taxon>
        <taxon>Sordariomycetes</taxon>
        <taxon>Sordariomycetidae</taxon>
        <taxon>Ophiostomatales</taxon>
        <taxon>Ophiostomataceae</taxon>
        <taxon>Sporothrix</taxon>
    </lineage>
</organism>
<feature type="compositionally biased region" description="Basic residues" evidence="1">
    <location>
        <begin position="138"/>
        <end position="148"/>
    </location>
</feature>
<feature type="compositionally biased region" description="Low complexity" evidence="1">
    <location>
        <begin position="155"/>
        <end position="166"/>
    </location>
</feature>
<comment type="caution">
    <text evidence="2">The sequence shown here is derived from an EMBL/GenBank/DDBJ whole genome shotgun (WGS) entry which is preliminary data.</text>
</comment>
<dbReference type="EMBL" id="JAWCUI010000009">
    <property type="protein sequence ID" value="KAL1900478.1"/>
    <property type="molecule type" value="Genomic_DNA"/>
</dbReference>
<keyword evidence="2" id="KW-0689">Ribosomal protein</keyword>
<accession>A0ABR3ZKZ0</accession>
<keyword evidence="2" id="KW-0489">Methyltransferase</keyword>
<feature type="region of interest" description="Disordered" evidence="1">
    <location>
        <begin position="129"/>
        <end position="166"/>
    </location>
</feature>
<dbReference type="GO" id="GO:0032259">
    <property type="term" value="P:methylation"/>
    <property type="evidence" value="ECO:0007669"/>
    <property type="project" value="UniProtKB-KW"/>
</dbReference>
<dbReference type="Gene3D" id="3.40.50.150">
    <property type="entry name" value="Vaccinia Virus protein VP39"/>
    <property type="match status" value="1"/>
</dbReference>
<evidence type="ECO:0000313" key="3">
    <source>
        <dbReference type="Proteomes" id="UP001583186"/>
    </source>
</evidence>
<dbReference type="GO" id="GO:0005840">
    <property type="term" value="C:ribosome"/>
    <property type="evidence" value="ECO:0007669"/>
    <property type="project" value="UniProtKB-KW"/>
</dbReference>
<keyword evidence="2" id="KW-0687">Ribonucleoprotein</keyword>
<dbReference type="PANTHER" id="PTHR14614">
    <property type="entry name" value="HEPATOCELLULAR CARCINOMA-ASSOCIATED ANTIGEN"/>
    <property type="match status" value="1"/>
</dbReference>
<name>A0ABR3ZKZ0_9PEZI</name>
<dbReference type="PANTHER" id="PTHR14614:SF109">
    <property type="entry name" value="RIBOSOMAL LYSINE N-METHYLTRANSFERASE 5"/>
    <property type="match status" value="1"/>
</dbReference>
<sequence length="333" mass="35600">MTSLTRLLARLGSEVDDPDEETFLLLAHERPSAQNLGFLDSHAAVLDLTVAGRDLTIHQSPAVLNSNRSGGTTGAVLWKITPVVAEWLARPENMLFGDADGGLLGRESAVLELGCGIAGVIGLALTGKGTKAAGHSSAPRKKAGRSKRPGRDTLSPSPSSTSSNSWASFSTANTVGRYILTDQPYVHKFLQRNLEENGAHEGSSPLLFEPLDWETDEVTPAGRLGGVSSFDAVLACDCIYNEALVAPLVQTCVDVCKLREAENESGRDNNNRNQKPPTVVVVAQQLRDPDVLTTWLTAFAASFRVWRVPESLLTPALLPTAGFAVHIGILKNE</sequence>
<proteinExistence type="predicted"/>
<gene>
    <name evidence="2" type="primary">RKM5</name>
    <name evidence="2" type="ORF">Sste5346_002198</name>
</gene>